<dbReference type="RefSeq" id="WP_244717642.1">
    <property type="nucleotide sequence ID" value="NZ_CP095072.1"/>
</dbReference>
<dbReference type="GO" id="GO:0004788">
    <property type="term" value="F:thiamine diphosphokinase activity"/>
    <property type="evidence" value="ECO:0007669"/>
    <property type="project" value="UniProtKB-EC"/>
</dbReference>
<evidence type="ECO:0000256" key="5">
    <source>
        <dbReference type="NCBIfam" id="TIGR01378"/>
    </source>
</evidence>
<reference evidence="7 8" key="1">
    <citation type="submission" date="2022-04" db="EMBL/GenBank/DDBJ databases">
        <title>Gracilibacillus sp. isolated from saltern.</title>
        <authorList>
            <person name="Won M."/>
            <person name="Lee C.-M."/>
            <person name="Woen H.-Y."/>
            <person name="Kwon S.-W."/>
        </authorList>
    </citation>
    <scope>NUCLEOTIDE SEQUENCE [LARGE SCALE GENOMIC DNA]</scope>
    <source>
        <strain evidence="7 8">SSWR10-1</strain>
    </source>
</reference>
<name>A0ABY4EU21_9BACI</name>
<evidence type="ECO:0000259" key="6">
    <source>
        <dbReference type="SMART" id="SM00983"/>
    </source>
</evidence>
<dbReference type="PANTHER" id="PTHR41299">
    <property type="entry name" value="THIAMINE PYROPHOSPHOKINASE"/>
    <property type="match status" value="1"/>
</dbReference>
<evidence type="ECO:0000313" key="8">
    <source>
        <dbReference type="Proteomes" id="UP000831782"/>
    </source>
</evidence>
<organism evidence="7 8">
    <name type="scientific">Gracilibacillus caseinilyticus</name>
    <dbReference type="NCBI Taxonomy" id="2932256"/>
    <lineage>
        <taxon>Bacteria</taxon>
        <taxon>Bacillati</taxon>
        <taxon>Bacillota</taxon>
        <taxon>Bacilli</taxon>
        <taxon>Bacillales</taxon>
        <taxon>Bacillaceae</taxon>
        <taxon>Gracilibacillus</taxon>
    </lineage>
</organism>
<sequence length="216" mass="24088">MHIGIVAGGPEQTLSLLTTHQSAVDYWIGADKGALYIVRSELPLDMAIGDFDSITLDEKKLVQQHAARYQEYPSAKDETDLELAVSHALLLEPESISLFGATGKRLDHEMANLQLLYLLLEKNIKAILFDRHNAISIYKPGTYRVEAKASELISFVTLSQHVEGLTLRDFAYPLEDYTLTWGSTRCISNKIIGSQGTFLFNDGILIMIKSTEEEPT</sequence>
<dbReference type="Pfam" id="PF04265">
    <property type="entry name" value="TPK_B1_binding"/>
    <property type="match status" value="1"/>
</dbReference>
<dbReference type="SMART" id="SM00983">
    <property type="entry name" value="TPK_B1_binding"/>
    <property type="match status" value="1"/>
</dbReference>
<evidence type="ECO:0000256" key="2">
    <source>
        <dbReference type="ARBA" id="ARBA00022741"/>
    </source>
</evidence>
<dbReference type="InterPro" id="IPR053149">
    <property type="entry name" value="TPK"/>
</dbReference>
<dbReference type="InterPro" id="IPR036759">
    <property type="entry name" value="TPK_catalytic_sf"/>
</dbReference>
<evidence type="ECO:0000256" key="4">
    <source>
        <dbReference type="ARBA" id="ARBA00022840"/>
    </source>
</evidence>
<protein>
    <recommendedName>
        <fullName evidence="5">Thiamine diphosphokinase</fullName>
        <ecNumber evidence="5">2.7.6.2</ecNumber>
    </recommendedName>
</protein>
<dbReference type="Proteomes" id="UP000831782">
    <property type="component" value="Chromosome"/>
</dbReference>
<dbReference type="InterPro" id="IPR036371">
    <property type="entry name" value="TPK_B1-bd_sf"/>
</dbReference>
<dbReference type="InterPro" id="IPR007373">
    <property type="entry name" value="Thiamin_PyroPKinase_B1-bd"/>
</dbReference>
<dbReference type="CDD" id="cd07995">
    <property type="entry name" value="TPK"/>
    <property type="match status" value="1"/>
</dbReference>
<dbReference type="InterPro" id="IPR006282">
    <property type="entry name" value="Thi_PPkinase"/>
</dbReference>
<keyword evidence="1 7" id="KW-0808">Transferase</keyword>
<evidence type="ECO:0000256" key="1">
    <source>
        <dbReference type="ARBA" id="ARBA00022679"/>
    </source>
</evidence>
<evidence type="ECO:0000256" key="3">
    <source>
        <dbReference type="ARBA" id="ARBA00022777"/>
    </source>
</evidence>
<dbReference type="Pfam" id="PF04263">
    <property type="entry name" value="TPK_catalytic"/>
    <property type="match status" value="1"/>
</dbReference>
<dbReference type="EMBL" id="CP095072">
    <property type="protein sequence ID" value="UOQ47917.1"/>
    <property type="molecule type" value="Genomic_DNA"/>
</dbReference>
<proteinExistence type="predicted"/>
<keyword evidence="8" id="KW-1185">Reference proteome</keyword>
<dbReference type="PANTHER" id="PTHR41299:SF1">
    <property type="entry name" value="THIAMINE PYROPHOSPHOKINASE"/>
    <property type="match status" value="1"/>
</dbReference>
<dbReference type="SUPFAM" id="SSF63862">
    <property type="entry name" value="Thiamin pyrophosphokinase, substrate-binding domain"/>
    <property type="match status" value="1"/>
</dbReference>
<gene>
    <name evidence="7" type="ORF">MUN88_17955</name>
</gene>
<accession>A0ABY4EU21</accession>
<evidence type="ECO:0000313" key="7">
    <source>
        <dbReference type="EMBL" id="UOQ47917.1"/>
    </source>
</evidence>
<keyword evidence="3" id="KW-0418">Kinase</keyword>
<feature type="domain" description="Thiamin pyrophosphokinase thiamin-binding" evidence="6">
    <location>
        <begin position="141"/>
        <end position="206"/>
    </location>
</feature>
<dbReference type="InterPro" id="IPR007371">
    <property type="entry name" value="TPK_catalytic"/>
</dbReference>
<dbReference type="NCBIfam" id="TIGR01378">
    <property type="entry name" value="thi_PPkinase"/>
    <property type="match status" value="1"/>
</dbReference>
<dbReference type="SUPFAM" id="SSF63999">
    <property type="entry name" value="Thiamin pyrophosphokinase, catalytic domain"/>
    <property type="match status" value="1"/>
</dbReference>
<keyword evidence="4" id="KW-0067">ATP-binding</keyword>
<dbReference type="Gene3D" id="3.40.50.10240">
    <property type="entry name" value="Thiamin pyrophosphokinase, catalytic domain"/>
    <property type="match status" value="1"/>
</dbReference>
<keyword evidence="2" id="KW-0547">Nucleotide-binding</keyword>
<dbReference type="EC" id="2.7.6.2" evidence="5"/>